<dbReference type="PROSITE" id="PS51257">
    <property type="entry name" value="PROKAR_LIPOPROTEIN"/>
    <property type="match status" value="1"/>
</dbReference>
<proteinExistence type="predicted"/>
<organism evidence="1 2">
    <name type="scientific">Diversispora epigaea</name>
    <dbReference type="NCBI Taxonomy" id="1348612"/>
    <lineage>
        <taxon>Eukaryota</taxon>
        <taxon>Fungi</taxon>
        <taxon>Fungi incertae sedis</taxon>
        <taxon>Mucoromycota</taxon>
        <taxon>Glomeromycotina</taxon>
        <taxon>Glomeromycetes</taxon>
        <taxon>Diversisporales</taxon>
        <taxon>Diversisporaceae</taxon>
        <taxon>Diversispora</taxon>
    </lineage>
</organism>
<dbReference type="Proteomes" id="UP000266861">
    <property type="component" value="Unassembled WGS sequence"/>
</dbReference>
<keyword evidence="2" id="KW-1185">Reference proteome</keyword>
<protein>
    <submittedName>
        <fullName evidence="1">Uncharacterized protein</fullName>
    </submittedName>
</protein>
<accession>A0A397GHE5</accession>
<name>A0A397GHE5_9GLOM</name>
<sequence length="72" mass="8079">MSASNRTDRISMCMQHIMSTGCTSISSSNTKVEVQALGTNKKLGKTMLFHAIQVYAKKGLWHKLSRRDIHTL</sequence>
<gene>
    <name evidence="1" type="ORF">Glove_519g15</name>
</gene>
<reference evidence="1 2" key="1">
    <citation type="submission" date="2018-08" db="EMBL/GenBank/DDBJ databases">
        <title>Genome and evolution of the arbuscular mycorrhizal fungus Diversispora epigaea (formerly Glomus versiforme) and its bacterial endosymbionts.</title>
        <authorList>
            <person name="Sun X."/>
            <person name="Fei Z."/>
            <person name="Harrison M."/>
        </authorList>
    </citation>
    <scope>NUCLEOTIDE SEQUENCE [LARGE SCALE GENOMIC DNA]</scope>
    <source>
        <strain evidence="1 2">IT104</strain>
    </source>
</reference>
<evidence type="ECO:0000313" key="2">
    <source>
        <dbReference type="Proteomes" id="UP000266861"/>
    </source>
</evidence>
<evidence type="ECO:0000313" key="1">
    <source>
        <dbReference type="EMBL" id="RHZ49559.1"/>
    </source>
</evidence>
<dbReference type="AlphaFoldDB" id="A0A397GHE5"/>
<comment type="caution">
    <text evidence="1">The sequence shown here is derived from an EMBL/GenBank/DDBJ whole genome shotgun (WGS) entry which is preliminary data.</text>
</comment>
<dbReference type="EMBL" id="PQFF01000448">
    <property type="protein sequence ID" value="RHZ49559.1"/>
    <property type="molecule type" value="Genomic_DNA"/>
</dbReference>